<dbReference type="eggNOG" id="ENOG502T72U">
    <property type="taxonomic scope" value="Eukaryota"/>
</dbReference>
<dbReference type="HOGENOM" id="CLU_1857359_0_0_1"/>
<accession>B4HDG2</accession>
<evidence type="ECO:0000313" key="2">
    <source>
        <dbReference type="EMBL" id="EDW26947.1"/>
    </source>
</evidence>
<feature type="chain" id="PRO_5002808557" evidence="1">
    <location>
        <begin position="34"/>
        <end position="138"/>
    </location>
</feature>
<dbReference type="EMBL" id="CH480241">
    <property type="protein sequence ID" value="EDW26947.1"/>
    <property type="molecule type" value="Genomic_DNA"/>
</dbReference>
<name>B4HDG2_DROPE</name>
<dbReference type="PhylomeDB" id="B4HDG2"/>
<evidence type="ECO:0000313" key="3">
    <source>
        <dbReference type="Proteomes" id="UP000008744"/>
    </source>
</evidence>
<gene>
    <name evidence="2" type="primary">Dper\GL15338</name>
    <name evidence="2" type="ORF">Dper_GL15338</name>
</gene>
<keyword evidence="3" id="KW-1185">Reference proteome</keyword>
<proteinExistence type="predicted"/>
<protein>
    <submittedName>
        <fullName evidence="2">GL15338</fullName>
    </submittedName>
</protein>
<evidence type="ECO:0000256" key="1">
    <source>
        <dbReference type="SAM" id="SignalP"/>
    </source>
</evidence>
<dbReference type="Proteomes" id="UP000008744">
    <property type="component" value="Unassembled WGS sequence"/>
</dbReference>
<reference evidence="2 3" key="1">
    <citation type="journal article" date="2007" name="Nature">
        <title>Evolution of genes and genomes on the Drosophila phylogeny.</title>
        <authorList>
            <consortium name="Drosophila 12 Genomes Consortium"/>
            <person name="Clark A.G."/>
            <person name="Eisen M.B."/>
            <person name="Smith D.R."/>
            <person name="Bergman C.M."/>
            <person name="Oliver B."/>
            <person name="Markow T.A."/>
            <person name="Kaufman T.C."/>
            <person name="Kellis M."/>
            <person name="Gelbart W."/>
            <person name="Iyer V.N."/>
            <person name="Pollard D.A."/>
            <person name="Sackton T.B."/>
            <person name="Larracuente A.M."/>
            <person name="Singh N.D."/>
            <person name="Abad J.P."/>
            <person name="Abt D.N."/>
            <person name="Adryan B."/>
            <person name="Aguade M."/>
            <person name="Akashi H."/>
            <person name="Anderson W.W."/>
            <person name="Aquadro C.F."/>
            <person name="Ardell D.H."/>
            <person name="Arguello R."/>
            <person name="Artieri C.G."/>
            <person name="Barbash D.A."/>
            <person name="Barker D."/>
            <person name="Barsanti P."/>
            <person name="Batterham P."/>
            <person name="Batzoglou S."/>
            <person name="Begun D."/>
            <person name="Bhutkar A."/>
            <person name="Blanco E."/>
            <person name="Bosak S.A."/>
            <person name="Bradley R.K."/>
            <person name="Brand A.D."/>
            <person name="Brent M.R."/>
            <person name="Brooks A.N."/>
            <person name="Brown R.H."/>
            <person name="Butlin R.K."/>
            <person name="Caggese C."/>
            <person name="Calvi B.R."/>
            <person name="Bernardo de Carvalho A."/>
            <person name="Caspi A."/>
            <person name="Castrezana S."/>
            <person name="Celniker S.E."/>
            <person name="Chang J.L."/>
            <person name="Chapple C."/>
            <person name="Chatterji S."/>
            <person name="Chinwalla A."/>
            <person name="Civetta A."/>
            <person name="Clifton S.W."/>
            <person name="Comeron J.M."/>
            <person name="Costello J.C."/>
            <person name="Coyne J.A."/>
            <person name="Daub J."/>
            <person name="David R.G."/>
            <person name="Delcher A.L."/>
            <person name="Delehaunty K."/>
            <person name="Do C.B."/>
            <person name="Ebling H."/>
            <person name="Edwards K."/>
            <person name="Eickbush T."/>
            <person name="Evans J.D."/>
            <person name="Filipski A."/>
            <person name="Findeiss S."/>
            <person name="Freyhult E."/>
            <person name="Fulton L."/>
            <person name="Fulton R."/>
            <person name="Garcia A.C."/>
            <person name="Gardiner A."/>
            <person name="Garfield D.A."/>
            <person name="Garvin B.E."/>
            <person name="Gibson G."/>
            <person name="Gilbert D."/>
            <person name="Gnerre S."/>
            <person name="Godfrey J."/>
            <person name="Good R."/>
            <person name="Gotea V."/>
            <person name="Gravely B."/>
            <person name="Greenberg A.J."/>
            <person name="Griffiths-Jones S."/>
            <person name="Gross S."/>
            <person name="Guigo R."/>
            <person name="Gustafson E.A."/>
            <person name="Haerty W."/>
            <person name="Hahn M.W."/>
            <person name="Halligan D.L."/>
            <person name="Halpern A.L."/>
            <person name="Halter G.M."/>
            <person name="Han M.V."/>
            <person name="Heger A."/>
            <person name="Hillier L."/>
            <person name="Hinrichs A.S."/>
            <person name="Holmes I."/>
            <person name="Hoskins R.A."/>
            <person name="Hubisz M.J."/>
            <person name="Hultmark D."/>
            <person name="Huntley M.A."/>
            <person name="Jaffe D.B."/>
            <person name="Jagadeeshan S."/>
            <person name="Jeck W.R."/>
            <person name="Johnson J."/>
            <person name="Jones C.D."/>
            <person name="Jordan W.C."/>
            <person name="Karpen G.H."/>
            <person name="Kataoka E."/>
            <person name="Keightley P.D."/>
            <person name="Kheradpour P."/>
            <person name="Kirkness E.F."/>
            <person name="Koerich L.B."/>
            <person name="Kristiansen K."/>
            <person name="Kudrna D."/>
            <person name="Kulathinal R.J."/>
            <person name="Kumar S."/>
            <person name="Kwok R."/>
            <person name="Lander E."/>
            <person name="Langley C.H."/>
            <person name="Lapoint R."/>
            <person name="Lazzaro B.P."/>
            <person name="Lee S.J."/>
            <person name="Levesque L."/>
            <person name="Li R."/>
            <person name="Lin C.F."/>
            <person name="Lin M.F."/>
            <person name="Lindblad-Toh K."/>
            <person name="Llopart A."/>
            <person name="Long M."/>
            <person name="Low L."/>
            <person name="Lozovsky E."/>
            <person name="Lu J."/>
            <person name="Luo M."/>
            <person name="Machado C.A."/>
            <person name="Makalowski W."/>
            <person name="Marzo M."/>
            <person name="Matsuda M."/>
            <person name="Matzkin L."/>
            <person name="McAllister B."/>
            <person name="McBride C.S."/>
            <person name="McKernan B."/>
            <person name="McKernan K."/>
            <person name="Mendez-Lago M."/>
            <person name="Minx P."/>
            <person name="Mollenhauer M.U."/>
            <person name="Montooth K."/>
            <person name="Mount S.M."/>
            <person name="Mu X."/>
            <person name="Myers E."/>
            <person name="Negre B."/>
            <person name="Newfeld S."/>
            <person name="Nielsen R."/>
            <person name="Noor M.A."/>
            <person name="O'Grady P."/>
            <person name="Pachter L."/>
            <person name="Papaceit M."/>
            <person name="Parisi M.J."/>
            <person name="Parisi M."/>
            <person name="Parts L."/>
            <person name="Pedersen J.S."/>
            <person name="Pesole G."/>
            <person name="Phillippy A.M."/>
            <person name="Ponting C.P."/>
            <person name="Pop M."/>
            <person name="Porcelli D."/>
            <person name="Powell J.R."/>
            <person name="Prohaska S."/>
            <person name="Pruitt K."/>
            <person name="Puig M."/>
            <person name="Quesneville H."/>
            <person name="Ram K.R."/>
            <person name="Rand D."/>
            <person name="Rasmussen M.D."/>
            <person name="Reed L.K."/>
            <person name="Reenan R."/>
            <person name="Reily A."/>
            <person name="Remington K.A."/>
            <person name="Rieger T.T."/>
            <person name="Ritchie M.G."/>
            <person name="Robin C."/>
            <person name="Rogers Y.H."/>
            <person name="Rohde C."/>
            <person name="Rozas J."/>
            <person name="Rubenfield M.J."/>
            <person name="Ruiz A."/>
            <person name="Russo S."/>
            <person name="Salzberg S.L."/>
            <person name="Sanchez-Gracia A."/>
            <person name="Saranga D.J."/>
            <person name="Sato H."/>
            <person name="Schaeffer S.W."/>
            <person name="Schatz M.C."/>
            <person name="Schlenke T."/>
            <person name="Schwartz R."/>
            <person name="Segarra C."/>
            <person name="Singh R.S."/>
            <person name="Sirot L."/>
            <person name="Sirota M."/>
            <person name="Sisneros N.B."/>
            <person name="Smith C.D."/>
            <person name="Smith T.F."/>
            <person name="Spieth J."/>
            <person name="Stage D.E."/>
            <person name="Stark A."/>
            <person name="Stephan W."/>
            <person name="Strausberg R.L."/>
            <person name="Strempel S."/>
            <person name="Sturgill D."/>
            <person name="Sutton G."/>
            <person name="Sutton G.G."/>
            <person name="Tao W."/>
            <person name="Teichmann S."/>
            <person name="Tobari Y.N."/>
            <person name="Tomimura Y."/>
            <person name="Tsolas J.M."/>
            <person name="Valente V.L."/>
            <person name="Venter E."/>
            <person name="Venter J.C."/>
            <person name="Vicario S."/>
            <person name="Vieira F.G."/>
            <person name="Vilella A.J."/>
            <person name="Villasante A."/>
            <person name="Walenz B."/>
            <person name="Wang J."/>
            <person name="Wasserman M."/>
            <person name="Watts T."/>
            <person name="Wilson D."/>
            <person name="Wilson R.K."/>
            <person name="Wing R.A."/>
            <person name="Wolfner M.F."/>
            <person name="Wong A."/>
            <person name="Wong G.K."/>
            <person name="Wu C.I."/>
            <person name="Wu G."/>
            <person name="Yamamoto D."/>
            <person name="Yang H.P."/>
            <person name="Yang S.P."/>
            <person name="Yorke J.A."/>
            <person name="Yoshida K."/>
            <person name="Zdobnov E."/>
            <person name="Zhang P."/>
            <person name="Zhang Y."/>
            <person name="Zimin A.V."/>
            <person name="Baldwin J."/>
            <person name="Abdouelleil A."/>
            <person name="Abdulkadir J."/>
            <person name="Abebe A."/>
            <person name="Abera B."/>
            <person name="Abreu J."/>
            <person name="Acer S.C."/>
            <person name="Aftuck L."/>
            <person name="Alexander A."/>
            <person name="An P."/>
            <person name="Anderson E."/>
            <person name="Anderson S."/>
            <person name="Arachi H."/>
            <person name="Azer M."/>
            <person name="Bachantsang P."/>
            <person name="Barry A."/>
            <person name="Bayul T."/>
            <person name="Berlin A."/>
            <person name="Bessette D."/>
            <person name="Bloom T."/>
            <person name="Blye J."/>
            <person name="Boguslavskiy L."/>
            <person name="Bonnet C."/>
            <person name="Boukhgalter B."/>
            <person name="Bourzgui I."/>
            <person name="Brown A."/>
            <person name="Cahill P."/>
            <person name="Channer S."/>
            <person name="Cheshatsang Y."/>
            <person name="Chuda L."/>
            <person name="Citroen M."/>
            <person name="Collymore A."/>
            <person name="Cooke P."/>
            <person name="Costello M."/>
            <person name="D'Aco K."/>
            <person name="Daza R."/>
            <person name="De Haan G."/>
            <person name="DeGray S."/>
            <person name="DeMaso C."/>
            <person name="Dhargay N."/>
            <person name="Dooley K."/>
            <person name="Dooley E."/>
            <person name="Doricent M."/>
            <person name="Dorje P."/>
            <person name="Dorjee K."/>
            <person name="Dupes A."/>
            <person name="Elong R."/>
            <person name="Falk J."/>
            <person name="Farina A."/>
            <person name="Faro S."/>
            <person name="Ferguson D."/>
            <person name="Fisher S."/>
            <person name="Foley C.D."/>
            <person name="Franke A."/>
            <person name="Friedrich D."/>
            <person name="Gadbois L."/>
            <person name="Gearin G."/>
            <person name="Gearin C.R."/>
            <person name="Giannoukos G."/>
            <person name="Goode T."/>
            <person name="Graham J."/>
            <person name="Grandbois E."/>
            <person name="Grewal S."/>
            <person name="Gyaltsen K."/>
            <person name="Hafez N."/>
            <person name="Hagos B."/>
            <person name="Hall J."/>
            <person name="Henson C."/>
            <person name="Hollinger A."/>
            <person name="Honan T."/>
            <person name="Huard M.D."/>
            <person name="Hughes L."/>
            <person name="Hurhula B."/>
            <person name="Husby M.E."/>
            <person name="Kamat A."/>
            <person name="Kanga B."/>
            <person name="Kashin S."/>
            <person name="Khazanovich D."/>
            <person name="Kisner P."/>
            <person name="Lance K."/>
            <person name="Lara M."/>
            <person name="Lee W."/>
            <person name="Lennon N."/>
            <person name="Letendre F."/>
            <person name="LeVine R."/>
            <person name="Lipovsky A."/>
            <person name="Liu X."/>
            <person name="Liu J."/>
            <person name="Liu S."/>
            <person name="Lokyitsang T."/>
            <person name="Lokyitsang Y."/>
            <person name="Lubonja R."/>
            <person name="Lui A."/>
            <person name="MacDonald P."/>
            <person name="Magnisalis V."/>
            <person name="Maru K."/>
            <person name="Matthews C."/>
            <person name="McCusker W."/>
            <person name="McDonough S."/>
            <person name="Mehta T."/>
            <person name="Meldrim J."/>
            <person name="Meneus L."/>
            <person name="Mihai O."/>
            <person name="Mihalev A."/>
            <person name="Mihova T."/>
            <person name="Mittelman R."/>
            <person name="Mlenga V."/>
            <person name="Montmayeur A."/>
            <person name="Mulrain L."/>
            <person name="Navidi A."/>
            <person name="Naylor J."/>
            <person name="Negash T."/>
            <person name="Nguyen T."/>
            <person name="Nguyen N."/>
            <person name="Nicol R."/>
            <person name="Norbu C."/>
            <person name="Norbu N."/>
            <person name="Novod N."/>
            <person name="O'Neill B."/>
            <person name="Osman S."/>
            <person name="Markiewicz E."/>
            <person name="Oyono O.L."/>
            <person name="Patti C."/>
            <person name="Phunkhang P."/>
            <person name="Pierre F."/>
            <person name="Priest M."/>
            <person name="Raghuraman S."/>
            <person name="Rege F."/>
            <person name="Reyes R."/>
            <person name="Rise C."/>
            <person name="Rogov P."/>
            <person name="Ross K."/>
            <person name="Ryan E."/>
            <person name="Settipalli S."/>
            <person name="Shea T."/>
            <person name="Sherpa N."/>
            <person name="Shi L."/>
            <person name="Shih D."/>
            <person name="Sparrow T."/>
            <person name="Spaulding J."/>
            <person name="Stalker J."/>
            <person name="Stange-Thomann N."/>
            <person name="Stavropoulos S."/>
            <person name="Stone C."/>
            <person name="Strader C."/>
            <person name="Tesfaye S."/>
            <person name="Thomson T."/>
            <person name="Thoulutsang Y."/>
            <person name="Thoulutsang D."/>
            <person name="Topham K."/>
            <person name="Topping I."/>
            <person name="Tsamla T."/>
            <person name="Vassiliev H."/>
            <person name="Vo A."/>
            <person name="Wangchuk T."/>
            <person name="Wangdi T."/>
            <person name="Weiand M."/>
            <person name="Wilkinson J."/>
            <person name="Wilson A."/>
            <person name="Yadav S."/>
            <person name="Young G."/>
            <person name="Yu Q."/>
            <person name="Zembek L."/>
            <person name="Zhong D."/>
            <person name="Zimmer A."/>
            <person name="Zwirko Z."/>
            <person name="Jaffe D.B."/>
            <person name="Alvarez P."/>
            <person name="Brockman W."/>
            <person name="Butler J."/>
            <person name="Chin C."/>
            <person name="Gnerre S."/>
            <person name="Grabherr M."/>
            <person name="Kleber M."/>
            <person name="Mauceli E."/>
            <person name="MacCallum I."/>
        </authorList>
    </citation>
    <scope>NUCLEOTIDE SEQUENCE [LARGE SCALE GENOMIC DNA]</scope>
    <source>
        <strain evidence="3">MSH-3 / Tucson 14011-0111.49</strain>
    </source>
</reference>
<dbReference type="AlphaFoldDB" id="B4HDG2"/>
<feature type="signal peptide" evidence="1">
    <location>
        <begin position="1"/>
        <end position="33"/>
    </location>
</feature>
<keyword evidence="1" id="KW-0732">Signal</keyword>
<organism evidence="3">
    <name type="scientific">Drosophila persimilis</name>
    <name type="common">Fruit fly</name>
    <dbReference type="NCBI Taxonomy" id="7234"/>
    <lineage>
        <taxon>Eukaryota</taxon>
        <taxon>Metazoa</taxon>
        <taxon>Ecdysozoa</taxon>
        <taxon>Arthropoda</taxon>
        <taxon>Hexapoda</taxon>
        <taxon>Insecta</taxon>
        <taxon>Pterygota</taxon>
        <taxon>Neoptera</taxon>
        <taxon>Endopterygota</taxon>
        <taxon>Diptera</taxon>
        <taxon>Brachycera</taxon>
        <taxon>Muscomorpha</taxon>
        <taxon>Ephydroidea</taxon>
        <taxon>Drosophilidae</taxon>
        <taxon>Drosophila</taxon>
        <taxon>Sophophora</taxon>
    </lineage>
</organism>
<dbReference type="STRING" id="7234.B4HDG2"/>
<dbReference type="OrthoDB" id="199913at2759"/>
<sequence length="138" mass="14953">MREAVAMETITSNALKTLLVAVAVLLPSMMALAQENKPKTPASIETIQKHNIQLLTEQLNRGWRAFCDAPVDEGVMSLFQGINPSDAALHVMTVTNRSVELPIKSISQLRDFDISPERKTLIYRPGAPVAAAETAGGI</sequence>